<organism evidence="1 2">
    <name type="scientific">Alkalibacillus haloalkaliphilus</name>
    <dbReference type="NCBI Taxonomy" id="94136"/>
    <lineage>
        <taxon>Bacteria</taxon>
        <taxon>Bacillati</taxon>
        <taxon>Bacillota</taxon>
        <taxon>Bacilli</taxon>
        <taxon>Bacillales</taxon>
        <taxon>Bacillaceae</taxon>
        <taxon>Alkalibacillus</taxon>
    </lineage>
</organism>
<protein>
    <recommendedName>
        <fullName evidence="3">DUF3055 domain-containing protein</fullName>
    </recommendedName>
</protein>
<evidence type="ECO:0000313" key="2">
    <source>
        <dbReference type="Proteomes" id="UP000321440"/>
    </source>
</evidence>
<name>A0A511W8H3_9BACI</name>
<accession>A0A511W8H3</accession>
<dbReference type="InterPro" id="IPR021415">
    <property type="entry name" value="SAV0927-like"/>
</dbReference>
<dbReference type="AlphaFoldDB" id="A0A511W8H3"/>
<dbReference type="Proteomes" id="UP000321440">
    <property type="component" value="Unassembled WGS sequence"/>
</dbReference>
<evidence type="ECO:0008006" key="3">
    <source>
        <dbReference type="Google" id="ProtNLM"/>
    </source>
</evidence>
<dbReference type="Pfam" id="PF11256">
    <property type="entry name" value="SAV0927-like"/>
    <property type="match status" value="1"/>
</dbReference>
<comment type="caution">
    <text evidence="1">The sequence shown here is derived from an EMBL/GenBank/DDBJ whole genome shotgun (WGS) entry which is preliminary data.</text>
</comment>
<gene>
    <name evidence="1" type="ORF">AHA02nite_27970</name>
</gene>
<dbReference type="RefSeq" id="WP_146818341.1">
    <property type="nucleotide sequence ID" value="NZ_BJYA01000023.1"/>
</dbReference>
<sequence>MLNRTLSDETNEAQIRYVSFMGDARRYDIAIVKSDRDHDKSLIIDLQKSRYTEVCDSQIEDIDYFCHFLHLNNYEAEELHGYLSNVFNDGSTAVN</sequence>
<dbReference type="EMBL" id="BJYA01000023">
    <property type="protein sequence ID" value="GEN47021.1"/>
    <property type="molecule type" value="Genomic_DNA"/>
</dbReference>
<proteinExistence type="predicted"/>
<keyword evidence="2" id="KW-1185">Reference proteome</keyword>
<dbReference type="OrthoDB" id="2381902at2"/>
<reference evidence="1 2" key="1">
    <citation type="submission" date="2019-07" db="EMBL/GenBank/DDBJ databases">
        <title>Whole genome shotgun sequence of Alkalibacillus haloalkaliphilus NBRC 103110.</title>
        <authorList>
            <person name="Hosoyama A."/>
            <person name="Uohara A."/>
            <person name="Ohji S."/>
            <person name="Ichikawa N."/>
        </authorList>
    </citation>
    <scope>NUCLEOTIDE SEQUENCE [LARGE SCALE GENOMIC DNA]</scope>
    <source>
        <strain evidence="1 2">NBRC 103110</strain>
    </source>
</reference>
<evidence type="ECO:0000313" key="1">
    <source>
        <dbReference type="EMBL" id="GEN47021.1"/>
    </source>
</evidence>